<dbReference type="InterPro" id="IPR029071">
    <property type="entry name" value="Ubiquitin-like_domsf"/>
</dbReference>
<dbReference type="InterPro" id="IPR000626">
    <property type="entry name" value="Ubiquitin-like_dom"/>
</dbReference>
<dbReference type="Gene3D" id="3.10.20.90">
    <property type="entry name" value="Phosphatidylinositol 3-kinase Catalytic Subunit, Chain A, domain 1"/>
    <property type="match status" value="1"/>
</dbReference>
<gene>
    <name evidence="3" type="ORF">MNEG_1918</name>
</gene>
<dbReference type="GO" id="GO:0005634">
    <property type="term" value="C:nucleus"/>
    <property type="evidence" value="ECO:0007669"/>
    <property type="project" value="TreeGrafter"/>
</dbReference>
<feature type="compositionally biased region" description="Gly residues" evidence="1">
    <location>
        <begin position="315"/>
        <end position="326"/>
    </location>
</feature>
<dbReference type="RefSeq" id="XP_013905056.1">
    <property type="nucleotide sequence ID" value="XM_014049602.1"/>
</dbReference>
<dbReference type="SUPFAM" id="SSF54236">
    <property type="entry name" value="Ubiquitin-like"/>
    <property type="match status" value="1"/>
</dbReference>
<dbReference type="STRING" id="145388.A0A0D2N0F6"/>
<dbReference type="KEGG" id="mng:MNEG_1918"/>
<dbReference type="EMBL" id="KK100423">
    <property type="protein sequence ID" value="KIZ06037.1"/>
    <property type="molecule type" value="Genomic_DNA"/>
</dbReference>
<feature type="region of interest" description="Disordered" evidence="1">
    <location>
        <begin position="305"/>
        <end position="339"/>
    </location>
</feature>
<proteinExistence type="predicted"/>
<dbReference type="GeneID" id="25734796"/>
<protein>
    <submittedName>
        <fullName evidence="3">Putative UPF0549 protein C20orf43 like protein</fullName>
    </submittedName>
</protein>
<dbReference type="InterPro" id="IPR006735">
    <property type="entry name" value="Rtf2"/>
</dbReference>
<dbReference type="PANTHER" id="PTHR12775">
    <property type="entry name" value="PROTEIN C20ORF43 HOMOLOG"/>
    <property type="match status" value="1"/>
</dbReference>
<accession>A0A0D2N0F6</accession>
<reference evidence="3 4" key="1">
    <citation type="journal article" date="2013" name="BMC Genomics">
        <title>Reconstruction of the lipid metabolism for the microalga Monoraphidium neglectum from its genome sequence reveals characteristics suitable for biofuel production.</title>
        <authorList>
            <person name="Bogen C."/>
            <person name="Al-Dilaimi A."/>
            <person name="Albersmeier A."/>
            <person name="Wichmann J."/>
            <person name="Grundmann M."/>
            <person name="Rupp O."/>
            <person name="Lauersen K.J."/>
            <person name="Blifernez-Klassen O."/>
            <person name="Kalinowski J."/>
            <person name="Goesmann A."/>
            <person name="Mussgnug J.H."/>
            <person name="Kruse O."/>
        </authorList>
    </citation>
    <scope>NUCLEOTIDE SEQUENCE [LARGE SCALE GENOMIC DNA]</scope>
    <source>
        <strain evidence="3 4">SAG 48.87</strain>
    </source>
</reference>
<evidence type="ECO:0000313" key="4">
    <source>
        <dbReference type="Proteomes" id="UP000054498"/>
    </source>
</evidence>
<evidence type="ECO:0000256" key="1">
    <source>
        <dbReference type="SAM" id="MobiDB-lite"/>
    </source>
</evidence>
<feature type="domain" description="Ubiquitin-like" evidence="2">
    <location>
        <begin position="1"/>
        <end position="76"/>
    </location>
</feature>
<feature type="compositionally biased region" description="Low complexity" evidence="1">
    <location>
        <begin position="327"/>
        <end position="339"/>
    </location>
</feature>
<feature type="compositionally biased region" description="Low complexity" evidence="1">
    <location>
        <begin position="305"/>
        <end position="314"/>
    </location>
</feature>
<organism evidence="3 4">
    <name type="scientific">Monoraphidium neglectum</name>
    <dbReference type="NCBI Taxonomy" id="145388"/>
    <lineage>
        <taxon>Eukaryota</taxon>
        <taxon>Viridiplantae</taxon>
        <taxon>Chlorophyta</taxon>
        <taxon>core chlorophytes</taxon>
        <taxon>Chlorophyceae</taxon>
        <taxon>CS clade</taxon>
        <taxon>Sphaeropleales</taxon>
        <taxon>Selenastraceae</taxon>
        <taxon>Monoraphidium</taxon>
    </lineage>
</organism>
<dbReference type="AlphaFoldDB" id="A0A0D2N0F6"/>
<dbReference type="Pfam" id="PF04641">
    <property type="entry name" value="Rtf2"/>
    <property type="match status" value="1"/>
</dbReference>
<evidence type="ECO:0000313" key="3">
    <source>
        <dbReference type="EMBL" id="KIZ06037.1"/>
    </source>
</evidence>
<dbReference type="PROSITE" id="PS50053">
    <property type="entry name" value="UBIQUITIN_2"/>
    <property type="match status" value="1"/>
</dbReference>
<keyword evidence="4" id="KW-1185">Reference proteome</keyword>
<dbReference type="GO" id="GO:0006274">
    <property type="term" value="P:DNA replication termination"/>
    <property type="evidence" value="ECO:0007669"/>
    <property type="project" value="TreeGrafter"/>
</dbReference>
<sequence>MQLFVRDASTVVVEAPPGATVHDLKELWSQKAFGVVSTVSWAFVHEGRLLADSATLEAAGVRDGASLCAKLRLRGGGGDGGSTGAESRSCYLEMYQGKKPDKVNPAEELLARWTRCHISGEPLAEPCVVDELGSLFNKEALVHALLNRTLPAALAHISGLKQVTTLRLEPLPRAGGGKAGAASAAAWQCPITGLEMNGRARFVVHRPTGRALAERALKEAPAAVEELLGGPWAADDLIVVNPLGDELFEIRERLAARMSAERQKKLAKKMAKKGADAASAAAALAAGPAAAAGAAGAEAGAVEGADGAARSGSPSGSGGSGSGGNNAAGAATAAGGKRPAPAAAPVAVTASAAGAEKAAKKIKVPSNATPEVYKSIFHTADEAAARKETYSCRAVSGRWRC</sequence>
<dbReference type="PANTHER" id="PTHR12775:SF2">
    <property type="entry name" value="REPLICATION TERMINATION FACTOR 2"/>
    <property type="match status" value="1"/>
</dbReference>
<name>A0A0D2N0F6_9CHLO</name>
<dbReference type="OrthoDB" id="247013at2759"/>
<evidence type="ECO:0000259" key="2">
    <source>
        <dbReference type="PROSITE" id="PS50053"/>
    </source>
</evidence>
<dbReference type="Proteomes" id="UP000054498">
    <property type="component" value="Unassembled WGS sequence"/>
</dbReference>